<dbReference type="AlphaFoldDB" id="A0A0M9AFY4"/>
<dbReference type="RefSeq" id="WP_248841746.1">
    <property type="nucleotide sequence ID" value="NZ_LHCI01000106.1"/>
</dbReference>
<proteinExistence type="predicted"/>
<accession>A0A0M9AFY4</accession>
<dbReference type="Proteomes" id="UP000037685">
    <property type="component" value="Unassembled WGS sequence"/>
</dbReference>
<gene>
    <name evidence="1" type="ORF">BVI061214_01812</name>
</gene>
<evidence type="ECO:0000313" key="1">
    <source>
        <dbReference type="EMBL" id="KOX90618.1"/>
    </source>
</evidence>
<organism evidence="1 2">
    <name type="scientific">Thermus aquaticus</name>
    <dbReference type="NCBI Taxonomy" id="271"/>
    <lineage>
        <taxon>Bacteria</taxon>
        <taxon>Thermotogati</taxon>
        <taxon>Deinococcota</taxon>
        <taxon>Deinococci</taxon>
        <taxon>Thermales</taxon>
        <taxon>Thermaceae</taxon>
        <taxon>Thermus</taxon>
    </lineage>
</organism>
<dbReference type="EMBL" id="LHCI01000106">
    <property type="protein sequence ID" value="KOX90618.1"/>
    <property type="molecule type" value="Genomic_DNA"/>
</dbReference>
<name>A0A0M9AFY4_THEAQ</name>
<comment type="caution">
    <text evidence="1">The sequence shown here is derived from an EMBL/GenBank/DDBJ whole genome shotgun (WGS) entry which is preliminary data.</text>
</comment>
<evidence type="ECO:0000313" key="2">
    <source>
        <dbReference type="Proteomes" id="UP000037685"/>
    </source>
</evidence>
<protein>
    <submittedName>
        <fullName evidence="1">Purine catabolism regulatory protein-like family protein</fullName>
    </submittedName>
</protein>
<reference evidence="1 2" key="1">
    <citation type="submission" date="2015-07" db="EMBL/GenBank/DDBJ databases">
        <authorList>
            <person name="Noorani M."/>
        </authorList>
    </citation>
    <scope>NUCLEOTIDE SEQUENCE [LARGE SCALE GENOMIC DNA]</scope>
    <source>
        <strain evidence="2">ATCC 25104 / DSM 625 / JCM 10724 / NBRC 103206 / NCIMB 11243 / YT-1</strain>
    </source>
</reference>
<sequence length="242" mass="25949">MSGLPSAELLSARTLVSQHGVPKSGLWKGFSGAPTAAKAAVGYLGLPSLSRARLLAGDPWRRVGWVHVVDVPEPAAVALAVPQFFETFPEPALSVLARAGVAALELPWEIPFAQVSEEVLRRLLAQQPEVEKRARSLHRALMAALLEQAGLALAFSSDAPVVREVGPLKGALAAGRPLMGRGIPLERALFYYTRPEASALPPARLWPGERADLVVFDRDPLEHPEEARVVRVEVDGVAVFTA</sequence>
<dbReference type="PATRIC" id="fig|271.14.peg.1883"/>